<protein>
    <submittedName>
        <fullName evidence="1">Uncharacterized protein</fullName>
    </submittedName>
</protein>
<evidence type="ECO:0000313" key="2">
    <source>
        <dbReference type="Proteomes" id="UP000276133"/>
    </source>
</evidence>
<gene>
    <name evidence="1" type="ORF">BpHYR1_052777</name>
</gene>
<name>A0A3M7T129_BRAPC</name>
<accession>A0A3M7T129</accession>
<sequence length="99" mass="11335">MSTFILNTNLPIVFGNDGFHRSIFNLNILQGLETGFSIGHESSLIEFLQRTLIDVSNKNSFEKKSSSAIQIRHLLKNNKNKYLPLFDLSDFSDEFILKI</sequence>
<dbReference type="Proteomes" id="UP000276133">
    <property type="component" value="Unassembled WGS sequence"/>
</dbReference>
<comment type="caution">
    <text evidence="1">The sequence shown here is derived from an EMBL/GenBank/DDBJ whole genome shotgun (WGS) entry which is preliminary data.</text>
</comment>
<proteinExistence type="predicted"/>
<organism evidence="1 2">
    <name type="scientific">Brachionus plicatilis</name>
    <name type="common">Marine rotifer</name>
    <name type="synonym">Brachionus muelleri</name>
    <dbReference type="NCBI Taxonomy" id="10195"/>
    <lineage>
        <taxon>Eukaryota</taxon>
        <taxon>Metazoa</taxon>
        <taxon>Spiralia</taxon>
        <taxon>Gnathifera</taxon>
        <taxon>Rotifera</taxon>
        <taxon>Eurotatoria</taxon>
        <taxon>Monogononta</taxon>
        <taxon>Pseudotrocha</taxon>
        <taxon>Ploima</taxon>
        <taxon>Brachionidae</taxon>
        <taxon>Brachionus</taxon>
    </lineage>
</organism>
<keyword evidence="2" id="KW-1185">Reference proteome</keyword>
<reference evidence="1 2" key="1">
    <citation type="journal article" date="2018" name="Sci. Rep.">
        <title>Genomic signatures of local adaptation to the degree of environmental predictability in rotifers.</title>
        <authorList>
            <person name="Franch-Gras L."/>
            <person name="Hahn C."/>
            <person name="Garcia-Roger E.M."/>
            <person name="Carmona M.J."/>
            <person name="Serra M."/>
            <person name="Gomez A."/>
        </authorList>
    </citation>
    <scope>NUCLEOTIDE SEQUENCE [LARGE SCALE GENOMIC DNA]</scope>
    <source>
        <strain evidence="1">HYR1</strain>
    </source>
</reference>
<dbReference type="AlphaFoldDB" id="A0A3M7T129"/>
<dbReference type="EMBL" id="REGN01000477">
    <property type="protein sequence ID" value="RNA41665.1"/>
    <property type="molecule type" value="Genomic_DNA"/>
</dbReference>
<evidence type="ECO:0000313" key="1">
    <source>
        <dbReference type="EMBL" id="RNA41665.1"/>
    </source>
</evidence>